<evidence type="ECO:0000313" key="2">
    <source>
        <dbReference type="EMBL" id="KAK7881396.1"/>
    </source>
</evidence>
<reference evidence="3" key="1">
    <citation type="submission" date="2024-04" db="EMBL/GenBank/DDBJ databases">
        <title>Salinicola lusitanus LLJ914,a marine bacterium isolated from the Okinawa Trough.</title>
        <authorList>
            <person name="Li J."/>
        </authorList>
    </citation>
    <scope>NUCLEOTIDE SEQUENCE [LARGE SCALE GENOMIC DNA]</scope>
</reference>
<keyword evidence="3" id="KW-1185">Reference proteome</keyword>
<feature type="region of interest" description="Disordered" evidence="1">
    <location>
        <begin position="100"/>
        <end position="151"/>
    </location>
</feature>
<organism evidence="2 3">
    <name type="scientific">Mugilogobius chulae</name>
    <name type="common">yellowstripe goby</name>
    <dbReference type="NCBI Taxonomy" id="88201"/>
    <lineage>
        <taxon>Eukaryota</taxon>
        <taxon>Metazoa</taxon>
        <taxon>Chordata</taxon>
        <taxon>Craniata</taxon>
        <taxon>Vertebrata</taxon>
        <taxon>Euteleostomi</taxon>
        <taxon>Actinopterygii</taxon>
        <taxon>Neopterygii</taxon>
        <taxon>Teleostei</taxon>
        <taxon>Neoteleostei</taxon>
        <taxon>Acanthomorphata</taxon>
        <taxon>Gobiaria</taxon>
        <taxon>Gobiiformes</taxon>
        <taxon>Gobioidei</taxon>
        <taxon>Gobiidae</taxon>
        <taxon>Gobionellinae</taxon>
        <taxon>Mugilogobius</taxon>
    </lineage>
</organism>
<dbReference type="AlphaFoldDB" id="A0AAW0MS97"/>
<name>A0AAW0MS97_9GOBI</name>
<protein>
    <submittedName>
        <fullName evidence="2">Uncharacterized protein</fullName>
    </submittedName>
</protein>
<gene>
    <name evidence="2" type="ORF">WMY93_029805</name>
</gene>
<dbReference type="Proteomes" id="UP001460270">
    <property type="component" value="Unassembled WGS sequence"/>
</dbReference>
<comment type="caution">
    <text evidence="2">The sequence shown here is derived from an EMBL/GenBank/DDBJ whole genome shotgun (WGS) entry which is preliminary data.</text>
</comment>
<proteinExistence type="predicted"/>
<evidence type="ECO:0000313" key="3">
    <source>
        <dbReference type="Proteomes" id="UP001460270"/>
    </source>
</evidence>
<dbReference type="EMBL" id="JBBPFD010000022">
    <property type="protein sequence ID" value="KAK7881396.1"/>
    <property type="molecule type" value="Genomic_DNA"/>
</dbReference>
<evidence type="ECO:0000256" key="1">
    <source>
        <dbReference type="SAM" id="MobiDB-lite"/>
    </source>
</evidence>
<sequence length="185" mass="20437">MQPIRACQTSSQDHLQRAQMAQRRAMYCDIVWVQWTGTNPGGSPAAAPKPRSGKARTLRVNSEVGRSTDVRDIGLAQCPKPIEGLSMAVARCYPEAHCSAGGRGCRPRKGRERERIRGERRKRRPQRAPAPVQWKTVPPGTQDTVSGPGTGLIRNQRLKACVTSCNRTNPLNYSTLRRRPGAATR</sequence>
<accession>A0AAW0MS97</accession>